<dbReference type="AlphaFoldDB" id="A0A5C3P4R0"/>
<proteinExistence type="predicted"/>
<organism evidence="1 2">
    <name type="scientific">Polyporus arcularius HHB13444</name>
    <dbReference type="NCBI Taxonomy" id="1314778"/>
    <lineage>
        <taxon>Eukaryota</taxon>
        <taxon>Fungi</taxon>
        <taxon>Dikarya</taxon>
        <taxon>Basidiomycota</taxon>
        <taxon>Agaricomycotina</taxon>
        <taxon>Agaricomycetes</taxon>
        <taxon>Polyporales</taxon>
        <taxon>Polyporaceae</taxon>
        <taxon>Polyporus</taxon>
    </lineage>
</organism>
<dbReference type="Proteomes" id="UP000308197">
    <property type="component" value="Unassembled WGS sequence"/>
</dbReference>
<dbReference type="InParanoid" id="A0A5C3P4R0"/>
<dbReference type="EMBL" id="ML211406">
    <property type="protein sequence ID" value="TFK83280.1"/>
    <property type="molecule type" value="Genomic_DNA"/>
</dbReference>
<sequence>MSCQAGLRKACFAKKHKKKLIDMSGVETNELNWMFFSFVPGPDGARNTLERSDQIVASSPEWRAVISGVLKDMCSRGQTAHRSPFGTTSGCIVEPYCVDIRRPQKSSLRYSRCRGSCSSQTAARSYAERTATRRQRPRLYHSQVFVALFSS</sequence>
<evidence type="ECO:0000313" key="1">
    <source>
        <dbReference type="EMBL" id="TFK83280.1"/>
    </source>
</evidence>
<accession>A0A5C3P4R0</accession>
<reference evidence="1 2" key="1">
    <citation type="journal article" date="2019" name="Nat. Ecol. Evol.">
        <title>Megaphylogeny resolves global patterns of mushroom evolution.</title>
        <authorList>
            <person name="Varga T."/>
            <person name="Krizsan K."/>
            <person name="Foldi C."/>
            <person name="Dima B."/>
            <person name="Sanchez-Garcia M."/>
            <person name="Sanchez-Ramirez S."/>
            <person name="Szollosi G.J."/>
            <person name="Szarkandi J.G."/>
            <person name="Papp V."/>
            <person name="Albert L."/>
            <person name="Andreopoulos W."/>
            <person name="Angelini C."/>
            <person name="Antonin V."/>
            <person name="Barry K.W."/>
            <person name="Bougher N.L."/>
            <person name="Buchanan P."/>
            <person name="Buyck B."/>
            <person name="Bense V."/>
            <person name="Catcheside P."/>
            <person name="Chovatia M."/>
            <person name="Cooper J."/>
            <person name="Damon W."/>
            <person name="Desjardin D."/>
            <person name="Finy P."/>
            <person name="Geml J."/>
            <person name="Haridas S."/>
            <person name="Hughes K."/>
            <person name="Justo A."/>
            <person name="Karasinski D."/>
            <person name="Kautmanova I."/>
            <person name="Kiss B."/>
            <person name="Kocsube S."/>
            <person name="Kotiranta H."/>
            <person name="LaButti K.M."/>
            <person name="Lechner B.E."/>
            <person name="Liimatainen K."/>
            <person name="Lipzen A."/>
            <person name="Lukacs Z."/>
            <person name="Mihaltcheva S."/>
            <person name="Morgado L.N."/>
            <person name="Niskanen T."/>
            <person name="Noordeloos M.E."/>
            <person name="Ohm R.A."/>
            <person name="Ortiz-Santana B."/>
            <person name="Ovrebo C."/>
            <person name="Racz N."/>
            <person name="Riley R."/>
            <person name="Savchenko A."/>
            <person name="Shiryaev A."/>
            <person name="Soop K."/>
            <person name="Spirin V."/>
            <person name="Szebenyi C."/>
            <person name="Tomsovsky M."/>
            <person name="Tulloss R.E."/>
            <person name="Uehling J."/>
            <person name="Grigoriev I.V."/>
            <person name="Vagvolgyi C."/>
            <person name="Papp T."/>
            <person name="Martin F.M."/>
            <person name="Miettinen O."/>
            <person name="Hibbett D.S."/>
            <person name="Nagy L.G."/>
        </authorList>
    </citation>
    <scope>NUCLEOTIDE SEQUENCE [LARGE SCALE GENOMIC DNA]</scope>
    <source>
        <strain evidence="1 2">HHB13444</strain>
    </source>
</reference>
<evidence type="ECO:0000313" key="2">
    <source>
        <dbReference type="Proteomes" id="UP000308197"/>
    </source>
</evidence>
<keyword evidence="2" id="KW-1185">Reference proteome</keyword>
<protein>
    <submittedName>
        <fullName evidence="1">Uncharacterized protein</fullName>
    </submittedName>
</protein>
<name>A0A5C3P4R0_9APHY</name>
<gene>
    <name evidence="1" type="ORF">K466DRAFT_589856</name>
</gene>